<dbReference type="AlphaFoldDB" id="A0A318S9I5"/>
<keyword evidence="3 5" id="KW-0378">Hydrolase</keyword>
<evidence type="ECO:0000256" key="3">
    <source>
        <dbReference type="ARBA" id="ARBA00022801"/>
    </source>
</evidence>
<evidence type="ECO:0000313" key="8">
    <source>
        <dbReference type="EMBL" id="PYE55800.1"/>
    </source>
</evidence>
<keyword evidence="9" id="KW-1185">Reference proteome</keyword>
<keyword evidence="4 5" id="KW-0720">Serine protease</keyword>
<dbReference type="GO" id="GO:0004252">
    <property type="term" value="F:serine-type endopeptidase activity"/>
    <property type="evidence" value="ECO:0007669"/>
    <property type="project" value="UniProtKB-UniRule"/>
</dbReference>
<protein>
    <submittedName>
        <fullName evidence="8">Uncharacterized protein (TIGR03437 family)</fullName>
    </submittedName>
</protein>
<feature type="signal peptide" evidence="6">
    <location>
        <begin position="1"/>
        <end position="20"/>
    </location>
</feature>
<dbReference type="PANTHER" id="PTHR43806:SF11">
    <property type="entry name" value="CEREVISIN-RELATED"/>
    <property type="match status" value="1"/>
</dbReference>
<feature type="chain" id="PRO_5016434185" evidence="6">
    <location>
        <begin position="21"/>
        <end position="522"/>
    </location>
</feature>
<dbReference type="PRINTS" id="PR00723">
    <property type="entry name" value="SUBTILISIN"/>
</dbReference>
<gene>
    <name evidence="8" type="ORF">DES52_102165</name>
</gene>
<dbReference type="GO" id="GO:0006508">
    <property type="term" value="P:proteolysis"/>
    <property type="evidence" value="ECO:0007669"/>
    <property type="project" value="UniProtKB-KW"/>
</dbReference>
<dbReference type="OrthoDB" id="9816306at2"/>
<dbReference type="SUPFAM" id="SSF52743">
    <property type="entry name" value="Subtilisin-like"/>
    <property type="match status" value="1"/>
</dbReference>
<keyword evidence="2 5" id="KW-0645">Protease</keyword>
<dbReference type="Pfam" id="PF00082">
    <property type="entry name" value="Peptidase_S8"/>
    <property type="match status" value="1"/>
</dbReference>
<dbReference type="InterPro" id="IPR015500">
    <property type="entry name" value="Peptidase_S8_subtilisin-rel"/>
</dbReference>
<accession>A0A318S9I5</accession>
<dbReference type="InterPro" id="IPR017803">
    <property type="entry name" value="CHP03437_C"/>
</dbReference>
<evidence type="ECO:0000259" key="7">
    <source>
        <dbReference type="Pfam" id="PF00082"/>
    </source>
</evidence>
<evidence type="ECO:0000256" key="2">
    <source>
        <dbReference type="ARBA" id="ARBA00022670"/>
    </source>
</evidence>
<sequence length="522" mass="52330">MRAMLLAFSLALWSCGTTTPSPPSGGTASLSPQRATWDETVTVTLPWSASGVSATVGGKAAAVRATSPTTVEVRVPSDVWGGPQDVVVTDGARRETLNLTVLGADVVASGGNTVIVLVERGAADTLASKYSKTPLALPSGSALVSGKTPLGFGNGPCGQTLLQLQIAPSGPSVGLGHLLDELATELGRAVGTAAVLGIDPRSGWPASAASSFEGDVTAPRPLVVSAPASFSGQGVTIAVLDTGVTPLSFGNRYLSALARDFTSSVGSATTDPFTRTLGKDVVQGHGSPIAALAADGKIGVATSANVWPLKVCGPDGQCQLENIIRGVCAATTGQFPANRVVLNLSLGSDTPSEILYTVLQDAVARGALVAAAAGNAWNERGTRAGALYHYPAAFSGESGLPRYTRTYAPPFATIKGVVGVGALRGDGSTLTAASFSERGDFVGLSAPGGNVSSLDPNGLEGRYVGTSFATGVVSGALAAWREARPAATPESIVVEARRAACTAACGVSGSTSDVGSGLVRAP</sequence>
<reference evidence="8 9" key="1">
    <citation type="submission" date="2018-06" db="EMBL/GenBank/DDBJ databases">
        <title>Genomic Encyclopedia of Type Strains, Phase IV (KMG-IV): sequencing the most valuable type-strain genomes for metagenomic binning, comparative biology and taxonomic classification.</title>
        <authorList>
            <person name="Goeker M."/>
        </authorList>
    </citation>
    <scope>NUCLEOTIDE SEQUENCE [LARGE SCALE GENOMIC DNA]</scope>
    <source>
        <strain evidence="8 9">DSM 18048</strain>
    </source>
</reference>
<dbReference type="RefSeq" id="WP_110885347.1">
    <property type="nucleotide sequence ID" value="NZ_QJSX01000002.1"/>
</dbReference>
<organism evidence="8 9">
    <name type="scientific">Deinococcus yavapaiensis KR-236</name>
    <dbReference type="NCBI Taxonomy" id="694435"/>
    <lineage>
        <taxon>Bacteria</taxon>
        <taxon>Thermotogati</taxon>
        <taxon>Deinococcota</taxon>
        <taxon>Deinococci</taxon>
        <taxon>Deinococcales</taxon>
        <taxon>Deinococcaceae</taxon>
        <taxon>Deinococcus</taxon>
    </lineage>
</organism>
<dbReference type="InterPro" id="IPR036852">
    <property type="entry name" value="Peptidase_S8/S53_dom_sf"/>
</dbReference>
<evidence type="ECO:0000256" key="6">
    <source>
        <dbReference type="SAM" id="SignalP"/>
    </source>
</evidence>
<dbReference type="Gene3D" id="3.40.50.200">
    <property type="entry name" value="Peptidase S8/S53 domain"/>
    <property type="match status" value="1"/>
</dbReference>
<feature type="domain" description="Peptidase S8/S53" evidence="7">
    <location>
        <begin position="232"/>
        <end position="502"/>
    </location>
</feature>
<feature type="active site" description="Charge relay system" evidence="5">
    <location>
        <position position="241"/>
    </location>
</feature>
<comment type="caution">
    <text evidence="8">The sequence shown here is derived from an EMBL/GenBank/DDBJ whole genome shotgun (WGS) entry which is preliminary data.</text>
</comment>
<evidence type="ECO:0000256" key="5">
    <source>
        <dbReference type="PROSITE-ProRule" id="PRU01240"/>
    </source>
</evidence>
<keyword evidence="6" id="KW-0732">Signal</keyword>
<dbReference type="EMBL" id="QJSX01000002">
    <property type="protein sequence ID" value="PYE55800.1"/>
    <property type="molecule type" value="Genomic_DNA"/>
</dbReference>
<dbReference type="InterPro" id="IPR050131">
    <property type="entry name" value="Peptidase_S8_subtilisin-like"/>
</dbReference>
<evidence type="ECO:0000313" key="9">
    <source>
        <dbReference type="Proteomes" id="UP000248326"/>
    </source>
</evidence>
<evidence type="ECO:0000256" key="1">
    <source>
        <dbReference type="ARBA" id="ARBA00011073"/>
    </source>
</evidence>
<evidence type="ECO:0000256" key="4">
    <source>
        <dbReference type="ARBA" id="ARBA00022825"/>
    </source>
</evidence>
<proteinExistence type="inferred from homology"/>
<feature type="active site" description="Charge relay system" evidence="5">
    <location>
        <position position="467"/>
    </location>
</feature>
<dbReference type="PROSITE" id="PS51892">
    <property type="entry name" value="SUBTILASE"/>
    <property type="match status" value="1"/>
</dbReference>
<feature type="active site" description="Charge relay system" evidence="5">
    <location>
        <position position="285"/>
    </location>
</feature>
<dbReference type="PANTHER" id="PTHR43806">
    <property type="entry name" value="PEPTIDASE S8"/>
    <property type="match status" value="1"/>
</dbReference>
<comment type="similarity">
    <text evidence="1 5">Belongs to the peptidase S8 family.</text>
</comment>
<dbReference type="Proteomes" id="UP000248326">
    <property type="component" value="Unassembled WGS sequence"/>
</dbReference>
<dbReference type="InterPro" id="IPR000209">
    <property type="entry name" value="Peptidase_S8/S53_dom"/>
</dbReference>
<name>A0A318S9I5_9DEIO</name>
<dbReference type="NCBIfam" id="TIGR03437">
    <property type="entry name" value="Soli_cterm"/>
    <property type="match status" value="1"/>
</dbReference>